<dbReference type="SUPFAM" id="SSF101148">
    <property type="entry name" value="Plant invertase/pectin methylesterase inhibitor"/>
    <property type="match status" value="1"/>
</dbReference>
<dbReference type="InterPro" id="IPR006501">
    <property type="entry name" value="Pectinesterase_inhib_dom"/>
</dbReference>
<evidence type="ECO:0000256" key="13">
    <source>
        <dbReference type="RuleBase" id="RU000589"/>
    </source>
</evidence>
<dbReference type="PANTHER" id="PTHR31707">
    <property type="entry name" value="PECTINESTERASE"/>
    <property type="match status" value="1"/>
</dbReference>
<comment type="subcellular location">
    <subcellularLocation>
        <location evidence="1 13">Secreted</location>
        <location evidence="1 13">Cell wall</location>
    </subcellularLocation>
</comment>
<evidence type="ECO:0000256" key="3">
    <source>
        <dbReference type="ARBA" id="ARBA00006027"/>
    </source>
</evidence>
<dbReference type="EC" id="3.1.1.11" evidence="5 13"/>
<dbReference type="Gene3D" id="1.20.140.40">
    <property type="entry name" value="Invertase/pectin methylesterase inhibitor family protein"/>
    <property type="match status" value="1"/>
</dbReference>
<dbReference type="InterPro" id="IPR033131">
    <property type="entry name" value="Pectinesterase_Asp_AS"/>
</dbReference>
<comment type="similarity">
    <text evidence="4">In the C-terminal section; belongs to the pectinesterase family.</text>
</comment>
<dbReference type="PROSITE" id="PS00800">
    <property type="entry name" value="PECTINESTERASE_1"/>
    <property type="match status" value="1"/>
</dbReference>
<evidence type="ECO:0000256" key="6">
    <source>
        <dbReference type="ARBA" id="ARBA00022512"/>
    </source>
</evidence>
<keyword evidence="10 13" id="KW-0961">Cell wall biogenesis/degradation</keyword>
<dbReference type="InterPro" id="IPR011050">
    <property type="entry name" value="Pectin_lyase_fold/virulence"/>
</dbReference>
<keyword evidence="8 13" id="KW-0378">Hydrolase</keyword>
<evidence type="ECO:0000313" key="15">
    <source>
        <dbReference type="EMBL" id="KAL1531510.1"/>
    </source>
</evidence>
<keyword evidence="6 13" id="KW-0134">Cell wall</keyword>
<dbReference type="PROSITE" id="PS00503">
    <property type="entry name" value="PECTINESTERASE_2"/>
    <property type="match status" value="1"/>
</dbReference>
<evidence type="ECO:0000256" key="1">
    <source>
        <dbReference type="ARBA" id="ARBA00004191"/>
    </source>
</evidence>
<evidence type="ECO:0000256" key="9">
    <source>
        <dbReference type="ARBA" id="ARBA00023085"/>
    </source>
</evidence>
<feature type="domain" description="Pectinesterase inhibitor" evidence="14">
    <location>
        <begin position="28"/>
        <end position="149"/>
    </location>
</feature>
<feature type="signal peptide" evidence="13">
    <location>
        <begin position="1"/>
        <end position="18"/>
    </location>
</feature>
<keyword evidence="13" id="KW-0732">Signal</keyword>
<dbReference type="SUPFAM" id="SSF51126">
    <property type="entry name" value="Pectin lyase-like"/>
    <property type="match status" value="1"/>
</dbReference>
<dbReference type="AlphaFoldDB" id="A0ABD1FI46"/>
<sequence length="491" mass="53597">MSLFLLLWAEMIISLSFSTSPILGLGLAPSPSPPSTPNQNLTNSLHVVVASALNEANDVLAHISLAKPSDPRERAALSDCSEFYGLSVEHLSQSLHQGPGSTPFDVQIWLSAALTNLDNCRTSMAEQSVAHPVFLYNRASELISKALAINAEAVGPGSREHLSSWLPDGDDVREQARGGDAVVVAQDGSGGFRTIKEALDGYGRRKGKGRFVIHVKQGTYRENVEIRREMKDVELVGDGIGKTIITGDKSAKSGFSIRESATLKVIGDGFVARDITIRNTAGPTAGQAVAVLSISDRSAFYRCSIDGYQDTLWAASNRQFFEECQIYGTIDFIFGNAAAVFQNSVIYARAPQHGQKVVITAQGRTEASQPTGFSIVDCRFEADPNQKQAVRKFKAYLGRPWRDYARVVYIGNYLDGMLDPKGWMDWDNKGDTVYYGEYGNYGPGSGTKMRVSWPGFRVIRDVREAQKFSVVNFIGGREWLPQSGVPYSGGL</sequence>
<dbReference type="NCBIfam" id="TIGR01614">
    <property type="entry name" value="PME_inhib"/>
    <property type="match status" value="1"/>
</dbReference>
<proteinExistence type="inferred from homology"/>
<dbReference type="Pfam" id="PF01095">
    <property type="entry name" value="Pectinesterase"/>
    <property type="match status" value="1"/>
</dbReference>
<keyword evidence="16" id="KW-1185">Reference proteome</keyword>
<evidence type="ECO:0000256" key="10">
    <source>
        <dbReference type="ARBA" id="ARBA00023316"/>
    </source>
</evidence>
<dbReference type="GO" id="GO:0042545">
    <property type="term" value="P:cell wall modification"/>
    <property type="evidence" value="ECO:0007669"/>
    <property type="project" value="UniProtKB-UniRule"/>
</dbReference>
<evidence type="ECO:0000256" key="7">
    <source>
        <dbReference type="ARBA" id="ARBA00022525"/>
    </source>
</evidence>
<dbReference type="Proteomes" id="UP001567538">
    <property type="component" value="Unassembled WGS sequence"/>
</dbReference>
<evidence type="ECO:0000256" key="11">
    <source>
        <dbReference type="ARBA" id="ARBA00047928"/>
    </source>
</evidence>
<evidence type="ECO:0000259" key="14">
    <source>
        <dbReference type="SMART" id="SM00856"/>
    </source>
</evidence>
<feature type="chain" id="PRO_5044527877" description="Pectinesterase" evidence="13">
    <location>
        <begin position="19"/>
        <end position="491"/>
    </location>
</feature>
<dbReference type="EMBL" id="JBEAFC010000014">
    <property type="protein sequence ID" value="KAL1531510.1"/>
    <property type="molecule type" value="Genomic_DNA"/>
</dbReference>
<dbReference type="FunFam" id="2.160.20.10:FF:000001">
    <property type="entry name" value="Pectinesterase"/>
    <property type="match status" value="1"/>
</dbReference>
<dbReference type="GO" id="GO:0030599">
    <property type="term" value="F:pectinesterase activity"/>
    <property type="evidence" value="ECO:0007669"/>
    <property type="project" value="UniProtKB-UniRule"/>
</dbReference>
<dbReference type="Gene3D" id="2.160.20.10">
    <property type="entry name" value="Single-stranded right-handed beta-helix, Pectin lyase-like"/>
    <property type="match status" value="1"/>
</dbReference>
<evidence type="ECO:0000313" key="16">
    <source>
        <dbReference type="Proteomes" id="UP001567538"/>
    </source>
</evidence>
<protein>
    <recommendedName>
        <fullName evidence="5 13">Pectinesterase</fullName>
        <ecNumber evidence="5 13">3.1.1.11</ecNumber>
    </recommendedName>
</protein>
<organism evidence="15 16">
    <name type="scientific">Salvia divinorum</name>
    <name type="common">Maria pastora</name>
    <name type="synonym">Diviner's sage</name>
    <dbReference type="NCBI Taxonomy" id="28513"/>
    <lineage>
        <taxon>Eukaryota</taxon>
        <taxon>Viridiplantae</taxon>
        <taxon>Streptophyta</taxon>
        <taxon>Embryophyta</taxon>
        <taxon>Tracheophyta</taxon>
        <taxon>Spermatophyta</taxon>
        <taxon>Magnoliopsida</taxon>
        <taxon>eudicotyledons</taxon>
        <taxon>Gunneridae</taxon>
        <taxon>Pentapetalae</taxon>
        <taxon>asterids</taxon>
        <taxon>lamiids</taxon>
        <taxon>Lamiales</taxon>
        <taxon>Lamiaceae</taxon>
        <taxon>Nepetoideae</taxon>
        <taxon>Mentheae</taxon>
        <taxon>Salviinae</taxon>
        <taxon>Salvia</taxon>
        <taxon>Salvia subgen. Calosphace</taxon>
    </lineage>
</organism>
<comment type="similarity">
    <text evidence="3">In the N-terminal section; belongs to the PMEI family.</text>
</comment>
<evidence type="ECO:0000256" key="8">
    <source>
        <dbReference type="ARBA" id="ARBA00022801"/>
    </source>
</evidence>
<name>A0ABD1FI46_SALDI</name>
<keyword evidence="7 13" id="KW-0964">Secreted</keyword>
<dbReference type="InterPro" id="IPR000070">
    <property type="entry name" value="Pectinesterase_cat"/>
</dbReference>
<feature type="active site" evidence="12">
    <location>
        <position position="331"/>
    </location>
</feature>
<evidence type="ECO:0000256" key="4">
    <source>
        <dbReference type="ARBA" id="ARBA00007786"/>
    </source>
</evidence>
<evidence type="ECO:0000256" key="5">
    <source>
        <dbReference type="ARBA" id="ARBA00013229"/>
    </source>
</evidence>
<dbReference type="SMART" id="SM00856">
    <property type="entry name" value="PMEI"/>
    <property type="match status" value="1"/>
</dbReference>
<comment type="pathway">
    <text evidence="2 13">Glycan metabolism; pectin degradation; 2-dehydro-3-deoxy-D-gluconate from pectin: step 1/5.</text>
</comment>
<accession>A0ABD1FI46</accession>
<gene>
    <name evidence="15" type="ORF">AAHA92_31641</name>
</gene>
<dbReference type="CDD" id="cd15798">
    <property type="entry name" value="PMEI-like_3"/>
    <property type="match status" value="1"/>
</dbReference>
<dbReference type="GO" id="GO:0045490">
    <property type="term" value="P:pectin catabolic process"/>
    <property type="evidence" value="ECO:0007669"/>
    <property type="project" value="UniProtKB-UniRule"/>
</dbReference>
<comment type="catalytic activity">
    <reaction evidence="11 13">
        <text>[(1-&gt;4)-alpha-D-galacturonosyl methyl ester](n) + n H2O = [(1-&gt;4)-alpha-D-galacturonosyl](n) + n methanol + n H(+)</text>
        <dbReference type="Rhea" id="RHEA:22380"/>
        <dbReference type="Rhea" id="RHEA-COMP:14570"/>
        <dbReference type="Rhea" id="RHEA-COMP:14573"/>
        <dbReference type="ChEBI" id="CHEBI:15377"/>
        <dbReference type="ChEBI" id="CHEBI:15378"/>
        <dbReference type="ChEBI" id="CHEBI:17790"/>
        <dbReference type="ChEBI" id="CHEBI:140522"/>
        <dbReference type="ChEBI" id="CHEBI:140523"/>
        <dbReference type="EC" id="3.1.1.11"/>
    </reaction>
</comment>
<reference evidence="15 16" key="1">
    <citation type="submission" date="2024-06" db="EMBL/GenBank/DDBJ databases">
        <title>A chromosome level genome sequence of Diviner's sage (Salvia divinorum).</title>
        <authorList>
            <person name="Ford S.A."/>
            <person name="Ro D.-K."/>
            <person name="Ness R.W."/>
            <person name="Phillips M.A."/>
        </authorList>
    </citation>
    <scope>NUCLEOTIDE SEQUENCE [LARGE SCALE GENOMIC DNA]</scope>
    <source>
        <strain evidence="15">SAF-2024a</strain>
        <tissue evidence="15">Leaf</tissue>
    </source>
</reference>
<evidence type="ECO:0000256" key="12">
    <source>
        <dbReference type="PROSITE-ProRule" id="PRU10040"/>
    </source>
</evidence>
<comment type="function">
    <text evidence="13">Acts in the modification of cell walls via demethylesterification of cell wall pectin.</text>
</comment>
<evidence type="ECO:0000256" key="2">
    <source>
        <dbReference type="ARBA" id="ARBA00005184"/>
    </source>
</evidence>
<dbReference type="InterPro" id="IPR012334">
    <property type="entry name" value="Pectin_lyas_fold"/>
</dbReference>
<keyword evidence="9 13" id="KW-0063">Aspartyl esterase</keyword>
<dbReference type="InterPro" id="IPR018040">
    <property type="entry name" value="Pectinesterase_Tyr_AS"/>
</dbReference>
<dbReference type="Pfam" id="PF04043">
    <property type="entry name" value="PMEI"/>
    <property type="match status" value="1"/>
</dbReference>
<comment type="caution">
    <text evidence="15">The sequence shown here is derived from an EMBL/GenBank/DDBJ whole genome shotgun (WGS) entry which is preliminary data.</text>
</comment>
<dbReference type="InterPro" id="IPR035513">
    <property type="entry name" value="Invertase/methylesterase_inhib"/>
</dbReference>